<gene>
    <name evidence="7" type="ORF">SAMN04487931_111102</name>
</gene>
<dbReference type="InterPro" id="IPR010225">
    <property type="entry name" value="HrpB"/>
</dbReference>
<dbReference type="GO" id="GO:0004386">
    <property type="term" value="F:helicase activity"/>
    <property type="evidence" value="ECO:0007669"/>
    <property type="project" value="UniProtKB-KW"/>
</dbReference>
<evidence type="ECO:0000313" key="7">
    <source>
        <dbReference type="EMBL" id="SDU53372.1"/>
    </source>
</evidence>
<accession>A0A1H2JAM2</accession>
<dbReference type="SMART" id="SM00487">
    <property type="entry name" value="DEXDc"/>
    <property type="match status" value="1"/>
</dbReference>
<keyword evidence="2" id="KW-0378">Hydrolase</keyword>
<dbReference type="GO" id="GO:0016787">
    <property type="term" value="F:hydrolase activity"/>
    <property type="evidence" value="ECO:0007669"/>
    <property type="project" value="UniProtKB-KW"/>
</dbReference>
<dbReference type="RefSeq" id="WP_092236820.1">
    <property type="nucleotide sequence ID" value="NZ_FNLL01000011.1"/>
</dbReference>
<dbReference type="Gene3D" id="1.20.120.1080">
    <property type="match status" value="1"/>
</dbReference>
<dbReference type="GO" id="GO:0005524">
    <property type="term" value="F:ATP binding"/>
    <property type="evidence" value="ECO:0007669"/>
    <property type="project" value="UniProtKB-KW"/>
</dbReference>
<dbReference type="Gene3D" id="3.40.50.300">
    <property type="entry name" value="P-loop containing nucleotide triphosphate hydrolases"/>
    <property type="match status" value="2"/>
</dbReference>
<evidence type="ECO:0000256" key="1">
    <source>
        <dbReference type="ARBA" id="ARBA00022741"/>
    </source>
</evidence>
<dbReference type="FunFam" id="3.40.50.300:FF:002125">
    <property type="entry name" value="ATP-dependent helicase HrpB"/>
    <property type="match status" value="1"/>
</dbReference>
<dbReference type="InterPro" id="IPR049614">
    <property type="entry name" value="HrpB_DEXH"/>
</dbReference>
<keyword evidence="4" id="KW-0067">ATP-binding</keyword>
<dbReference type="Pfam" id="PF00270">
    <property type="entry name" value="DEAD"/>
    <property type="match status" value="1"/>
</dbReference>
<dbReference type="InterPro" id="IPR014001">
    <property type="entry name" value="Helicase_ATP-bd"/>
</dbReference>
<dbReference type="SUPFAM" id="SSF52540">
    <property type="entry name" value="P-loop containing nucleoside triphosphate hydrolases"/>
    <property type="match status" value="1"/>
</dbReference>
<dbReference type="InterPro" id="IPR007502">
    <property type="entry name" value="Helicase-assoc_dom"/>
</dbReference>
<dbReference type="GO" id="GO:0003676">
    <property type="term" value="F:nucleic acid binding"/>
    <property type="evidence" value="ECO:0007669"/>
    <property type="project" value="InterPro"/>
</dbReference>
<proteinExistence type="predicted"/>
<dbReference type="EMBL" id="FNLL01000011">
    <property type="protein sequence ID" value="SDU53372.1"/>
    <property type="molecule type" value="Genomic_DNA"/>
</dbReference>
<dbReference type="InterPro" id="IPR001650">
    <property type="entry name" value="Helicase_C-like"/>
</dbReference>
<dbReference type="Pfam" id="PF00271">
    <property type="entry name" value="Helicase_C"/>
    <property type="match status" value="1"/>
</dbReference>
<dbReference type="Pfam" id="PF08482">
    <property type="entry name" value="HrpB_C"/>
    <property type="match status" value="1"/>
</dbReference>
<organism evidence="7 8">
    <name type="scientific">Desulfobacula phenolica</name>
    <dbReference type="NCBI Taxonomy" id="90732"/>
    <lineage>
        <taxon>Bacteria</taxon>
        <taxon>Pseudomonadati</taxon>
        <taxon>Thermodesulfobacteriota</taxon>
        <taxon>Desulfobacteria</taxon>
        <taxon>Desulfobacterales</taxon>
        <taxon>Desulfobacteraceae</taxon>
        <taxon>Desulfobacula</taxon>
    </lineage>
</organism>
<keyword evidence="8" id="KW-1185">Reference proteome</keyword>
<dbReference type="InterPro" id="IPR027417">
    <property type="entry name" value="P-loop_NTPase"/>
</dbReference>
<feature type="domain" description="Helicase C-terminal" evidence="6">
    <location>
        <begin position="208"/>
        <end position="373"/>
    </location>
</feature>
<evidence type="ECO:0000256" key="3">
    <source>
        <dbReference type="ARBA" id="ARBA00022806"/>
    </source>
</evidence>
<dbReference type="Proteomes" id="UP000199608">
    <property type="component" value="Unassembled WGS sequence"/>
</dbReference>
<name>A0A1H2JAM2_9BACT</name>
<dbReference type="PROSITE" id="PS51192">
    <property type="entry name" value="HELICASE_ATP_BIND_1"/>
    <property type="match status" value="1"/>
</dbReference>
<dbReference type="CDD" id="cd17990">
    <property type="entry name" value="DEXHc_HrpB"/>
    <property type="match status" value="1"/>
</dbReference>
<dbReference type="SMART" id="SM00847">
    <property type="entry name" value="HA2"/>
    <property type="match status" value="1"/>
</dbReference>
<evidence type="ECO:0000259" key="6">
    <source>
        <dbReference type="PROSITE" id="PS51194"/>
    </source>
</evidence>
<evidence type="ECO:0000256" key="4">
    <source>
        <dbReference type="ARBA" id="ARBA00022840"/>
    </source>
</evidence>
<evidence type="ECO:0000313" key="8">
    <source>
        <dbReference type="Proteomes" id="UP000199608"/>
    </source>
</evidence>
<dbReference type="SMART" id="SM00490">
    <property type="entry name" value="HELICc"/>
    <property type="match status" value="1"/>
</dbReference>
<dbReference type="PROSITE" id="PS51194">
    <property type="entry name" value="HELICASE_CTER"/>
    <property type="match status" value="1"/>
</dbReference>
<dbReference type="PANTHER" id="PTHR43519:SF1">
    <property type="entry name" value="ATP-DEPENDENT RNA HELICASE HRPB"/>
    <property type="match status" value="1"/>
</dbReference>
<dbReference type="PIRSF" id="PIRSF005496">
    <property type="entry name" value="ATP_hel_hrpB"/>
    <property type="match status" value="1"/>
</dbReference>
<reference evidence="8" key="1">
    <citation type="submission" date="2016-10" db="EMBL/GenBank/DDBJ databases">
        <authorList>
            <person name="Varghese N."/>
            <person name="Submissions S."/>
        </authorList>
    </citation>
    <scope>NUCLEOTIDE SEQUENCE [LARGE SCALE GENOMIC DNA]</scope>
    <source>
        <strain evidence="8">DSM 3384</strain>
    </source>
</reference>
<dbReference type="PANTHER" id="PTHR43519">
    <property type="entry name" value="ATP-DEPENDENT RNA HELICASE HRPB"/>
    <property type="match status" value="1"/>
</dbReference>
<keyword evidence="3 7" id="KW-0347">Helicase</keyword>
<dbReference type="InterPro" id="IPR013689">
    <property type="entry name" value="RNA_helicase_ATP-dep_HrpB_C"/>
</dbReference>
<dbReference type="AlphaFoldDB" id="A0A1H2JAM2"/>
<evidence type="ECO:0000256" key="2">
    <source>
        <dbReference type="ARBA" id="ARBA00022801"/>
    </source>
</evidence>
<feature type="domain" description="Helicase ATP-binding" evidence="5">
    <location>
        <begin position="14"/>
        <end position="178"/>
    </location>
</feature>
<dbReference type="CDD" id="cd18791">
    <property type="entry name" value="SF2_C_RHA"/>
    <property type="match status" value="1"/>
</dbReference>
<sequence>MTLIPIQQHIADIKKALETSGRAVVQAPPGAGKTTHVPLALLDEPWLKNKKILLLEPRRLAARSCAAYMADRLHENVGQTIGYQIRLDRKIGPDTRIEVVTEGVFTRQIQADPSLEEVGLVIFDEFHERNIHSDLGLALCLESVEALRDDLRILVMSATMDVAAVSTIMDAAPVIVSQGKSFPVKTTYLPPLNKQNRTVPIETTCALAIGRAMSKNSGDILVFLPGVGEIKRVASLLEDTLDSGTHVFPLYGNLSQEEQAMVFWPLTSGKRKIVLATSIAETSITIEGICIVIDSGLMRVQRFSPQTGMSRLVTIPVSKASADQRRGRAGRTAPGKCYRLWSEHDHQLLKAFTKPEILSVDLTGFALELAAWGVSEPGQLKWLDQPEKASFDQAKNLLKILGAIDEKGQITPHGKKIVAAGLHPRLAHMIIKADEKGQGLLACRIAAFLNERDFIRFDQNAVDPDIRLRLELIEAIINKQKILQQGIKTNKRIIHRIIKSEKNTAKKLGIKLKKTDPEMAGRLLAHAYPDRIAQKRNNRDNTFLTASGKGTFFTQTNTVSINEYIVALHLDGNPRNAKIFLAAPYSKKELELDFSKDFKTGQIIKWNKKTGMIQATKDTFFGALLIGQQAISDIDHEKACDILIREIKKTGLALLPWTKRLISLKQRGIFLKHTGRFADLPDMSDTALEKQMETWLKPFLTGIFSLKQLEKIDLESAFLSRLTWKQQQAIEKNAPTHITVPSGSKKPLTYCRENGFLNATILDAPILEVRLQEMFGLTETPKIAGHAIPVALHLLSPAGRPVQITTDLKSFWKNTYKDVKKDLMGRYPKHFWPEDPLCAMPTNRVKPKKRS</sequence>
<protein>
    <submittedName>
        <fullName evidence="7">ATP-dependent helicase HrpB</fullName>
    </submittedName>
</protein>
<dbReference type="NCBIfam" id="TIGR01970">
    <property type="entry name" value="DEAH_box_HrpB"/>
    <property type="match status" value="1"/>
</dbReference>
<keyword evidence="1" id="KW-0547">Nucleotide-binding</keyword>
<dbReference type="InterPro" id="IPR011545">
    <property type="entry name" value="DEAD/DEAH_box_helicase_dom"/>
</dbReference>
<evidence type="ECO:0000259" key="5">
    <source>
        <dbReference type="PROSITE" id="PS51192"/>
    </source>
</evidence>